<name>A0A4R5AHQ6_9ACTN</name>
<keyword evidence="3" id="KW-1185">Reference proteome</keyword>
<dbReference type="InterPro" id="IPR013324">
    <property type="entry name" value="RNA_pol_sigma_r3/r4-like"/>
</dbReference>
<protein>
    <recommendedName>
        <fullName evidence="1">RNA polymerase sigma-70 region 4 domain-containing protein</fullName>
    </recommendedName>
</protein>
<evidence type="ECO:0000313" key="3">
    <source>
        <dbReference type="Proteomes" id="UP000295578"/>
    </source>
</evidence>
<comment type="caution">
    <text evidence="2">The sequence shown here is derived from an EMBL/GenBank/DDBJ whole genome shotgun (WGS) entry which is preliminary data.</text>
</comment>
<dbReference type="AlphaFoldDB" id="A0A4R5AHQ6"/>
<reference evidence="2 3" key="1">
    <citation type="submission" date="2019-03" db="EMBL/GenBank/DDBJ databases">
        <title>Draft genome sequences of novel Actinobacteria.</title>
        <authorList>
            <person name="Sahin N."/>
            <person name="Ay H."/>
            <person name="Saygin H."/>
        </authorList>
    </citation>
    <scope>NUCLEOTIDE SEQUENCE [LARGE SCALE GENOMIC DNA]</scope>
    <source>
        <strain evidence="2 3">DSM 45941</strain>
    </source>
</reference>
<sequence length="98" mass="10363">DRRGGGWEVRGVALRMGKDTGSFAPGSPGARMRPAVVARAFQALPSAHREILTETVFRDRSVNEAAASLGVPVDVVKLRVYHALQALSAAVGAPRQTV</sequence>
<accession>A0A4R5AHQ6</accession>
<dbReference type="EMBL" id="SMKY01000209">
    <property type="protein sequence ID" value="TDD72173.1"/>
    <property type="molecule type" value="Genomic_DNA"/>
</dbReference>
<feature type="non-terminal residue" evidence="2">
    <location>
        <position position="1"/>
    </location>
</feature>
<evidence type="ECO:0000313" key="2">
    <source>
        <dbReference type="EMBL" id="TDD72173.1"/>
    </source>
</evidence>
<gene>
    <name evidence="2" type="ORF">E1293_32930</name>
</gene>
<dbReference type="Gene3D" id="1.10.10.10">
    <property type="entry name" value="Winged helix-like DNA-binding domain superfamily/Winged helix DNA-binding domain"/>
    <property type="match status" value="1"/>
</dbReference>
<organism evidence="2 3">
    <name type="scientific">Actinomadura darangshiensis</name>
    <dbReference type="NCBI Taxonomy" id="705336"/>
    <lineage>
        <taxon>Bacteria</taxon>
        <taxon>Bacillati</taxon>
        <taxon>Actinomycetota</taxon>
        <taxon>Actinomycetes</taxon>
        <taxon>Streptosporangiales</taxon>
        <taxon>Thermomonosporaceae</taxon>
        <taxon>Actinomadura</taxon>
    </lineage>
</organism>
<evidence type="ECO:0000259" key="1">
    <source>
        <dbReference type="Pfam" id="PF04545"/>
    </source>
</evidence>
<dbReference type="Proteomes" id="UP000295578">
    <property type="component" value="Unassembled WGS sequence"/>
</dbReference>
<proteinExistence type="predicted"/>
<dbReference type="InterPro" id="IPR036388">
    <property type="entry name" value="WH-like_DNA-bd_sf"/>
</dbReference>
<dbReference type="SUPFAM" id="SSF88659">
    <property type="entry name" value="Sigma3 and sigma4 domains of RNA polymerase sigma factors"/>
    <property type="match status" value="1"/>
</dbReference>
<dbReference type="Pfam" id="PF04545">
    <property type="entry name" value="Sigma70_r4"/>
    <property type="match status" value="1"/>
</dbReference>
<dbReference type="InterPro" id="IPR007630">
    <property type="entry name" value="RNA_pol_sigma70_r4"/>
</dbReference>
<feature type="domain" description="RNA polymerase sigma-70 region 4" evidence="1">
    <location>
        <begin position="40"/>
        <end position="87"/>
    </location>
</feature>